<evidence type="ECO:0000256" key="3">
    <source>
        <dbReference type="SAM" id="Phobius"/>
    </source>
</evidence>
<organism evidence="4 5">
    <name type="scientific">Daphnia galeata</name>
    <dbReference type="NCBI Taxonomy" id="27404"/>
    <lineage>
        <taxon>Eukaryota</taxon>
        <taxon>Metazoa</taxon>
        <taxon>Ecdysozoa</taxon>
        <taxon>Arthropoda</taxon>
        <taxon>Crustacea</taxon>
        <taxon>Branchiopoda</taxon>
        <taxon>Diplostraca</taxon>
        <taxon>Cladocera</taxon>
        <taxon>Anomopoda</taxon>
        <taxon>Daphniidae</taxon>
        <taxon>Daphnia</taxon>
    </lineage>
</organism>
<dbReference type="GO" id="GO:0005737">
    <property type="term" value="C:cytoplasm"/>
    <property type="evidence" value="ECO:0007669"/>
    <property type="project" value="TreeGrafter"/>
</dbReference>
<gene>
    <name evidence="4" type="ORF">DGAL_LOCUS10559</name>
</gene>
<keyword evidence="5" id="KW-1185">Reference proteome</keyword>
<keyword evidence="2" id="KW-0378">Hydrolase</keyword>
<dbReference type="InterPro" id="IPR039461">
    <property type="entry name" value="Peptidase_M49"/>
</dbReference>
<proteinExistence type="predicted"/>
<keyword evidence="3" id="KW-0812">Transmembrane</keyword>
<dbReference type="FunFam" id="3.30.540.30:FF:000003">
    <property type="entry name" value="Dipeptidyl peptidase 3"/>
    <property type="match status" value="1"/>
</dbReference>
<name>A0A8J2WJV4_9CRUS</name>
<comment type="caution">
    <text evidence="4">The sequence shown here is derived from an EMBL/GenBank/DDBJ whole genome shotgun (WGS) entry which is preliminary data.</text>
</comment>
<evidence type="ECO:0000313" key="4">
    <source>
        <dbReference type="EMBL" id="CAH0107268.1"/>
    </source>
</evidence>
<reference evidence="4" key="1">
    <citation type="submission" date="2021-11" db="EMBL/GenBank/DDBJ databases">
        <authorList>
            <person name="Schell T."/>
        </authorList>
    </citation>
    <scope>NUCLEOTIDE SEQUENCE</scope>
    <source>
        <strain evidence="4">M5</strain>
    </source>
</reference>
<evidence type="ECO:0000256" key="1">
    <source>
        <dbReference type="ARBA" id="ARBA00022723"/>
    </source>
</evidence>
<keyword evidence="3" id="KW-1133">Transmembrane helix</keyword>
<dbReference type="Gene3D" id="3.30.540.30">
    <property type="match status" value="1"/>
</dbReference>
<dbReference type="PANTHER" id="PTHR23422:SF11">
    <property type="entry name" value="DIPEPTIDYL PEPTIDASE 3"/>
    <property type="match status" value="1"/>
</dbReference>
<dbReference type="EMBL" id="CAKKLH010000259">
    <property type="protein sequence ID" value="CAH0107268.1"/>
    <property type="molecule type" value="Genomic_DNA"/>
</dbReference>
<evidence type="ECO:0000256" key="2">
    <source>
        <dbReference type="ARBA" id="ARBA00022801"/>
    </source>
</evidence>
<feature type="transmembrane region" description="Helical" evidence="3">
    <location>
        <begin position="45"/>
        <end position="70"/>
    </location>
</feature>
<dbReference type="OrthoDB" id="4694525at2759"/>
<dbReference type="GO" id="GO:0008239">
    <property type="term" value="F:dipeptidyl-peptidase activity"/>
    <property type="evidence" value="ECO:0007669"/>
    <property type="project" value="TreeGrafter"/>
</dbReference>
<keyword evidence="1" id="KW-0479">Metal-binding</keyword>
<dbReference type="Proteomes" id="UP000789390">
    <property type="component" value="Unassembled WGS sequence"/>
</dbReference>
<protein>
    <submittedName>
        <fullName evidence="4">Uncharacterized protein</fullName>
    </submittedName>
</protein>
<evidence type="ECO:0000313" key="5">
    <source>
        <dbReference type="Proteomes" id="UP000789390"/>
    </source>
</evidence>
<dbReference type="AlphaFoldDB" id="A0A8J2WJV4"/>
<dbReference type="PANTHER" id="PTHR23422">
    <property type="entry name" value="DIPEPTIDYL PEPTIDASE III-RELATED"/>
    <property type="match status" value="1"/>
</dbReference>
<accession>A0A8J2WJV4</accession>
<sequence>MSEVAVKDFILPNEQPVVPLECVMAFENLTAKEKAYAHHLSKASWFGGLIFFIQSPFVSGLLFSILHQIFSHESVDDLKKQALVCGLSEDECQAILVFTCGVYSNMGNYKGFGDSKIIPNLTADKLEQFLFVTKAFQTNVDLVNVWNPIKNLIYDLSPKKCHLGLGDEGTTTYFSSNCTSEDAVC</sequence>
<dbReference type="GO" id="GO:0046872">
    <property type="term" value="F:metal ion binding"/>
    <property type="evidence" value="ECO:0007669"/>
    <property type="project" value="UniProtKB-KW"/>
</dbReference>
<keyword evidence="3" id="KW-0472">Membrane</keyword>